<feature type="compositionally biased region" description="Basic and acidic residues" evidence="11">
    <location>
        <begin position="154"/>
        <end position="164"/>
    </location>
</feature>
<organism evidence="12 13">
    <name type="scientific">Candidatus Portnoybacteria bacterium CG11_big_fil_rev_8_21_14_0_20_44_10</name>
    <dbReference type="NCBI Taxonomy" id="1974818"/>
    <lineage>
        <taxon>Bacteria</taxon>
        <taxon>Candidatus Portnoyibacteriota</taxon>
    </lineage>
</organism>
<evidence type="ECO:0000256" key="10">
    <source>
        <dbReference type="RuleBase" id="RU004008"/>
    </source>
</evidence>
<keyword evidence="3 7" id="KW-0694">RNA-binding</keyword>
<comment type="caution">
    <text evidence="12">The sequence shown here is derived from an EMBL/GenBank/DDBJ whole genome shotgun (WGS) entry which is preliminary data.</text>
</comment>
<dbReference type="InterPro" id="IPR036394">
    <property type="entry name" value="Ribosomal_uL22_sf"/>
</dbReference>
<dbReference type="GO" id="GO:0006412">
    <property type="term" value="P:translation"/>
    <property type="evidence" value="ECO:0007669"/>
    <property type="project" value="UniProtKB-UniRule"/>
</dbReference>
<dbReference type="CDD" id="cd00336">
    <property type="entry name" value="Ribosomal_L22"/>
    <property type="match status" value="1"/>
</dbReference>
<dbReference type="GO" id="GO:0015934">
    <property type="term" value="C:large ribosomal subunit"/>
    <property type="evidence" value="ECO:0007669"/>
    <property type="project" value="InterPro"/>
</dbReference>
<gene>
    <name evidence="7" type="primary">rplV</name>
    <name evidence="12" type="ORF">COV85_00925</name>
</gene>
<accession>A0A2H0KR58</accession>
<dbReference type="Pfam" id="PF00237">
    <property type="entry name" value="Ribosomal_L22"/>
    <property type="match status" value="1"/>
</dbReference>
<reference evidence="12 13" key="1">
    <citation type="submission" date="2017-09" db="EMBL/GenBank/DDBJ databases">
        <title>Depth-based differentiation of microbial function through sediment-hosted aquifers and enrichment of novel symbionts in the deep terrestrial subsurface.</title>
        <authorList>
            <person name="Probst A.J."/>
            <person name="Ladd B."/>
            <person name="Jarett J.K."/>
            <person name="Geller-Mcgrath D.E."/>
            <person name="Sieber C.M."/>
            <person name="Emerson J.B."/>
            <person name="Anantharaman K."/>
            <person name="Thomas B.C."/>
            <person name="Malmstrom R."/>
            <person name="Stieglmeier M."/>
            <person name="Klingl A."/>
            <person name="Woyke T."/>
            <person name="Ryan C.M."/>
            <person name="Banfield J.F."/>
        </authorList>
    </citation>
    <scope>NUCLEOTIDE SEQUENCE [LARGE SCALE GENOMIC DNA]</scope>
    <source>
        <strain evidence="12">CG11_big_fil_rev_8_21_14_0_20_44_10</strain>
    </source>
</reference>
<evidence type="ECO:0000256" key="7">
    <source>
        <dbReference type="HAMAP-Rule" id="MF_01331"/>
    </source>
</evidence>
<keyword evidence="2 7" id="KW-0699">rRNA-binding</keyword>
<evidence type="ECO:0000256" key="9">
    <source>
        <dbReference type="RuleBase" id="RU004006"/>
    </source>
</evidence>
<dbReference type="GO" id="GO:0019843">
    <property type="term" value="F:rRNA binding"/>
    <property type="evidence" value="ECO:0007669"/>
    <property type="project" value="UniProtKB-UniRule"/>
</dbReference>
<dbReference type="AlphaFoldDB" id="A0A2H0KR58"/>
<evidence type="ECO:0000313" key="12">
    <source>
        <dbReference type="EMBL" id="PIQ74643.1"/>
    </source>
</evidence>
<dbReference type="EMBL" id="PCVN01000027">
    <property type="protein sequence ID" value="PIQ74643.1"/>
    <property type="molecule type" value="Genomic_DNA"/>
</dbReference>
<dbReference type="SUPFAM" id="SSF54843">
    <property type="entry name" value="Ribosomal protein L22"/>
    <property type="match status" value="1"/>
</dbReference>
<dbReference type="PANTHER" id="PTHR13501:SF8">
    <property type="entry name" value="LARGE RIBOSOMAL SUBUNIT PROTEIN UL22M"/>
    <property type="match status" value="1"/>
</dbReference>
<evidence type="ECO:0000256" key="4">
    <source>
        <dbReference type="ARBA" id="ARBA00022980"/>
    </source>
</evidence>
<dbReference type="NCBIfam" id="TIGR01044">
    <property type="entry name" value="rplV_bact"/>
    <property type="match status" value="1"/>
</dbReference>
<evidence type="ECO:0000256" key="5">
    <source>
        <dbReference type="ARBA" id="ARBA00023274"/>
    </source>
</evidence>
<evidence type="ECO:0000313" key="13">
    <source>
        <dbReference type="Proteomes" id="UP000231550"/>
    </source>
</evidence>
<keyword evidence="4 7" id="KW-0689">Ribosomal protein</keyword>
<evidence type="ECO:0000256" key="8">
    <source>
        <dbReference type="RuleBase" id="RU004005"/>
    </source>
</evidence>
<evidence type="ECO:0000256" key="3">
    <source>
        <dbReference type="ARBA" id="ARBA00022884"/>
    </source>
</evidence>
<feature type="region of interest" description="Disordered" evidence="11">
    <location>
        <begin position="111"/>
        <end position="168"/>
    </location>
</feature>
<evidence type="ECO:0000256" key="11">
    <source>
        <dbReference type="SAM" id="MobiDB-lite"/>
    </source>
</evidence>
<keyword evidence="5 7" id="KW-0687">Ribonucleoprotein</keyword>
<dbReference type="InterPro" id="IPR005727">
    <property type="entry name" value="Ribosomal_uL22_bac/chlpt-type"/>
</dbReference>
<dbReference type="GO" id="GO:0003735">
    <property type="term" value="F:structural constituent of ribosome"/>
    <property type="evidence" value="ECO:0007669"/>
    <property type="project" value="InterPro"/>
</dbReference>
<comment type="similarity">
    <text evidence="1 7 8">Belongs to the universal ribosomal protein uL22 family.</text>
</comment>
<evidence type="ECO:0000256" key="6">
    <source>
        <dbReference type="ARBA" id="ARBA00035207"/>
    </source>
</evidence>
<comment type="subunit">
    <text evidence="7 9">Part of the 50S ribosomal subunit.</text>
</comment>
<comment type="function">
    <text evidence="7">The globular domain of the protein is located near the polypeptide exit tunnel on the outside of the subunit, while an extended beta-hairpin is found that lines the wall of the exit tunnel in the center of the 70S ribosome.</text>
</comment>
<dbReference type="HAMAP" id="MF_01331_B">
    <property type="entry name" value="Ribosomal_uL22_B"/>
    <property type="match status" value="1"/>
</dbReference>
<dbReference type="Gene3D" id="3.90.470.10">
    <property type="entry name" value="Ribosomal protein L22/L17"/>
    <property type="match status" value="1"/>
</dbReference>
<dbReference type="Proteomes" id="UP000231550">
    <property type="component" value="Unassembled WGS sequence"/>
</dbReference>
<proteinExistence type="inferred from homology"/>
<evidence type="ECO:0000256" key="2">
    <source>
        <dbReference type="ARBA" id="ARBA00022730"/>
    </source>
</evidence>
<name>A0A2H0KR58_9BACT</name>
<protein>
    <recommendedName>
        <fullName evidence="6 7">Large ribosomal subunit protein uL22</fullName>
    </recommendedName>
</protein>
<sequence>MEIKANLKNLRMSPRKVRLITGLIKGMDAAEAKMQLRFLNKKASDPVAKLLDSAIANAKNNFNIEKDNLYIASIAVNPGSVLKRWTPRAFGRTSPIMKRTSHIALVLKEKEPTAKRAASKHGKVKDGMMGASAGPGLKKEETDEGFLAPQKPSLVEEKREKRPYESSTISKKRFFSRQTFGNIMKKNFRRKTV</sequence>
<evidence type="ECO:0000256" key="1">
    <source>
        <dbReference type="ARBA" id="ARBA00009451"/>
    </source>
</evidence>
<dbReference type="InterPro" id="IPR001063">
    <property type="entry name" value="Ribosomal_uL22"/>
</dbReference>
<comment type="function">
    <text evidence="7 10">This protein binds specifically to 23S rRNA; its binding is stimulated by other ribosomal proteins, e.g., L4, L17, and L20. It is important during the early stages of 50S assembly. It makes multiple contacts with different domains of the 23S rRNA in the assembled 50S subunit and ribosome.</text>
</comment>
<dbReference type="InterPro" id="IPR047867">
    <property type="entry name" value="Ribosomal_uL22_bac/org-type"/>
</dbReference>
<dbReference type="PANTHER" id="PTHR13501">
    <property type="entry name" value="CHLOROPLAST 50S RIBOSOMAL PROTEIN L22-RELATED"/>
    <property type="match status" value="1"/>
</dbReference>